<evidence type="ECO:0000313" key="2">
    <source>
        <dbReference type="Proteomes" id="UP000038040"/>
    </source>
</evidence>
<evidence type="ECO:0000313" key="3">
    <source>
        <dbReference type="Proteomes" id="UP000274756"/>
    </source>
</evidence>
<organism evidence="2 4">
    <name type="scientific">Dracunculus medinensis</name>
    <name type="common">Guinea worm</name>
    <dbReference type="NCBI Taxonomy" id="318479"/>
    <lineage>
        <taxon>Eukaryota</taxon>
        <taxon>Metazoa</taxon>
        <taxon>Ecdysozoa</taxon>
        <taxon>Nematoda</taxon>
        <taxon>Chromadorea</taxon>
        <taxon>Rhabditida</taxon>
        <taxon>Spirurina</taxon>
        <taxon>Dracunculoidea</taxon>
        <taxon>Dracunculidae</taxon>
        <taxon>Dracunculus</taxon>
    </lineage>
</organism>
<keyword evidence="3" id="KW-1185">Reference proteome</keyword>
<reference evidence="1 3" key="2">
    <citation type="submission" date="2018-11" db="EMBL/GenBank/DDBJ databases">
        <authorList>
            <consortium name="Pathogen Informatics"/>
        </authorList>
    </citation>
    <scope>NUCLEOTIDE SEQUENCE [LARGE SCALE GENOMIC DNA]</scope>
</reference>
<gene>
    <name evidence="1" type="ORF">DME_LOCUS9848</name>
</gene>
<protein>
    <submittedName>
        <fullName evidence="1 4">Uncharacterized protein</fullName>
    </submittedName>
</protein>
<dbReference type="OrthoDB" id="5814166at2759"/>
<reference evidence="4" key="1">
    <citation type="submission" date="2017-02" db="UniProtKB">
        <authorList>
            <consortium name="WormBaseParasite"/>
        </authorList>
    </citation>
    <scope>IDENTIFICATION</scope>
</reference>
<dbReference type="WBParaSite" id="DME_0000711801-mRNA-1">
    <property type="protein sequence ID" value="DME_0000711801-mRNA-1"/>
    <property type="gene ID" value="DME_0000711801"/>
</dbReference>
<dbReference type="EMBL" id="UYYG01001193">
    <property type="protein sequence ID" value="VDN59875.1"/>
    <property type="molecule type" value="Genomic_DNA"/>
</dbReference>
<dbReference type="Proteomes" id="UP000038040">
    <property type="component" value="Unplaced"/>
</dbReference>
<proteinExistence type="predicted"/>
<evidence type="ECO:0000313" key="1">
    <source>
        <dbReference type="EMBL" id="VDN59875.1"/>
    </source>
</evidence>
<dbReference type="AlphaFoldDB" id="A0A0N4UHS4"/>
<sequence>MFKSFGLELGEQLVANSPKIFYITFVKKYDTNIGLTICENTTSINTVITERRLRWLGHVLRRPSQELTHISLLAKPCDGWHQKRDGPIKIWSDTVRKDFERIAGPSIYGLR</sequence>
<name>A0A0N4UHS4_DRAME</name>
<evidence type="ECO:0000313" key="4">
    <source>
        <dbReference type="WBParaSite" id="DME_0000711801-mRNA-1"/>
    </source>
</evidence>
<dbReference type="Proteomes" id="UP000274756">
    <property type="component" value="Unassembled WGS sequence"/>
</dbReference>
<accession>A0A0N4UHS4</accession>